<dbReference type="EMBL" id="CM023475">
    <property type="protein sequence ID" value="KAH7946486.1"/>
    <property type="molecule type" value="Genomic_DNA"/>
</dbReference>
<keyword evidence="2" id="KW-1185">Reference proteome</keyword>
<accession>A0ACB8CND0</accession>
<gene>
    <name evidence="1" type="ORF">HPB49_025642</name>
</gene>
<reference evidence="1" key="1">
    <citation type="submission" date="2020-05" db="EMBL/GenBank/DDBJ databases">
        <title>Large-scale comparative analyses of tick genomes elucidate their genetic diversity and vector capacities.</title>
        <authorList>
            <person name="Jia N."/>
            <person name="Wang J."/>
            <person name="Shi W."/>
            <person name="Du L."/>
            <person name="Sun Y."/>
            <person name="Zhan W."/>
            <person name="Jiang J."/>
            <person name="Wang Q."/>
            <person name="Zhang B."/>
            <person name="Ji P."/>
            <person name="Sakyi L.B."/>
            <person name="Cui X."/>
            <person name="Yuan T."/>
            <person name="Jiang B."/>
            <person name="Yang W."/>
            <person name="Lam T.T.-Y."/>
            <person name="Chang Q."/>
            <person name="Ding S."/>
            <person name="Wang X."/>
            <person name="Zhu J."/>
            <person name="Ruan X."/>
            <person name="Zhao L."/>
            <person name="Wei J."/>
            <person name="Que T."/>
            <person name="Du C."/>
            <person name="Cheng J."/>
            <person name="Dai P."/>
            <person name="Han X."/>
            <person name="Huang E."/>
            <person name="Gao Y."/>
            <person name="Liu J."/>
            <person name="Shao H."/>
            <person name="Ye R."/>
            <person name="Li L."/>
            <person name="Wei W."/>
            <person name="Wang X."/>
            <person name="Wang C."/>
            <person name="Yang T."/>
            <person name="Huo Q."/>
            <person name="Li W."/>
            <person name="Guo W."/>
            <person name="Chen H."/>
            <person name="Zhou L."/>
            <person name="Ni X."/>
            <person name="Tian J."/>
            <person name="Zhou Y."/>
            <person name="Sheng Y."/>
            <person name="Liu T."/>
            <person name="Pan Y."/>
            <person name="Xia L."/>
            <person name="Li J."/>
            <person name="Zhao F."/>
            <person name="Cao W."/>
        </authorList>
    </citation>
    <scope>NUCLEOTIDE SEQUENCE</scope>
    <source>
        <strain evidence="1">Dsil-2018</strain>
    </source>
</reference>
<evidence type="ECO:0000313" key="2">
    <source>
        <dbReference type="Proteomes" id="UP000821865"/>
    </source>
</evidence>
<proteinExistence type="predicted"/>
<protein>
    <submittedName>
        <fullName evidence="1">Uncharacterized protein</fullName>
    </submittedName>
</protein>
<name>A0ACB8CND0_DERSI</name>
<evidence type="ECO:0000313" key="1">
    <source>
        <dbReference type="EMBL" id="KAH7946486.1"/>
    </source>
</evidence>
<sequence length="301" mass="34023">MASVSELGNSSQRSIVEVESAELFSNTMGGYRESSAEVLDAFMNAFATIDPSDNKLSELPFLDVGCGEGNFTLRHLLPHCQGQCRKLVAVDNSTAMLEYARSHHAHKMIDYILFDIVKDDVDKFLDEHGPFARVYSFNVLHWVKDRARALRNIEKLIAPGGECFVTFENCIPIFEVCVTLAQSVRWKQYSEVLLDKVPITARCTDVGFMRSHLLHIVNETALKPLACEVLRLPAVNVPDLKDATDRIVSYNPIYQHLNDEDKEELTKYTADILANRAQEMAEGRISNHRFTYVIHAYKPAL</sequence>
<dbReference type="Proteomes" id="UP000821865">
    <property type="component" value="Chromosome 6"/>
</dbReference>
<comment type="caution">
    <text evidence="1">The sequence shown here is derived from an EMBL/GenBank/DDBJ whole genome shotgun (WGS) entry which is preliminary data.</text>
</comment>
<organism evidence="1 2">
    <name type="scientific">Dermacentor silvarum</name>
    <name type="common">Tick</name>
    <dbReference type="NCBI Taxonomy" id="543639"/>
    <lineage>
        <taxon>Eukaryota</taxon>
        <taxon>Metazoa</taxon>
        <taxon>Ecdysozoa</taxon>
        <taxon>Arthropoda</taxon>
        <taxon>Chelicerata</taxon>
        <taxon>Arachnida</taxon>
        <taxon>Acari</taxon>
        <taxon>Parasitiformes</taxon>
        <taxon>Ixodida</taxon>
        <taxon>Ixodoidea</taxon>
        <taxon>Ixodidae</taxon>
        <taxon>Rhipicephalinae</taxon>
        <taxon>Dermacentor</taxon>
    </lineage>
</organism>